<dbReference type="InterPro" id="IPR036425">
    <property type="entry name" value="MoaB/Mog-like_dom_sf"/>
</dbReference>
<dbReference type="Pfam" id="PF00994">
    <property type="entry name" value="MoCF_biosynth"/>
    <property type="match status" value="1"/>
</dbReference>
<dbReference type="EMBL" id="BCNO01000003">
    <property type="protein sequence ID" value="GAQ95767.1"/>
    <property type="molecule type" value="Genomic_DNA"/>
</dbReference>
<dbReference type="Gene3D" id="3.40.980.10">
    <property type="entry name" value="MoaB/Mog-like domain"/>
    <property type="match status" value="1"/>
</dbReference>
<dbReference type="InterPro" id="IPR036688">
    <property type="entry name" value="MoeA_C_domain_IV_sf"/>
</dbReference>
<evidence type="ECO:0000256" key="2">
    <source>
        <dbReference type="ARBA" id="ARBA00002901"/>
    </source>
</evidence>
<evidence type="ECO:0000256" key="11">
    <source>
        <dbReference type="RuleBase" id="RU365090"/>
    </source>
</evidence>
<evidence type="ECO:0000256" key="6">
    <source>
        <dbReference type="ARBA" id="ARBA00022679"/>
    </source>
</evidence>
<dbReference type="EC" id="2.10.1.1" evidence="11"/>
<dbReference type="GO" id="GO:0046872">
    <property type="term" value="F:metal ion binding"/>
    <property type="evidence" value="ECO:0007669"/>
    <property type="project" value="UniProtKB-UniRule"/>
</dbReference>
<name>A0A0U9HRU9_9BACT</name>
<comment type="similarity">
    <text evidence="4 11">Belongs to the MoeA family.</text>
</comment>
<dbReference type="InterPro" id="IPR001453">
    <property type="entry name" value="MoaB/Mog_dom"/>
</dbReference>
<evidence type="ECO:0000313" key="13">
    <source>
        <dbReference type="EMBL" id="GAQ95767.1"/>
    </source>
</evidence>
<dbReference type="CDD" id="cd00887">
    <property type="entry name" value="MoeA"/>
    <property type="match status" value="1"/>
</dbReference>
<dbReference type="NCBIfam" id="NF045515">
    <property type="entry name" value="Glp_gephyrin"/>
    <property type="match status" value="1"/>
</dbReference>
<gene>
    <name evidence="13" type="ORF">TAGGR_3243</name>
</gene>
<keyword evidence="6 11" id="KW-0808">Transferase</keyword>
<dbReference type="InterPro" id="IPR005110">
    <property type="entry name" value="MoeA_linker/N"/>
</dbReference>
<dbReference type="Pfam" id="PF03454">
    <property type="entry name" value="MoeA_C"/>
    <property type="match status" value="1"/>
</dbReference>
<keyword evidence="8 11" id="KW-0460">Magnesium</keyword>
<dbReference type="InterPro" id="IPR005111">
    <property type="entry name" value="MoeA_C_domain_IV"/>
</dbReference>
<dbReference type="PANTHER" id="PTHR10192:SF5">
    <property type="entry name" value="GEPHYRIN"/>
    <property type="match status" value="1"/>
</dbReference>
<dbReference type="PANTHER" id="PTHR10192">
    <property type="entry name" value="MOLYBDOPTERIN BIOSYNTHESIS PROTEIN"/>
    <property type="match status" value="1"/>
</dbReference>
<accession>A0A0U9HRU9</accession>
<dbReference type="OrthoDB" id="9804758at2"/>
<dbReference type="SUPFAM" id="SSF63867">
    <property type="entry name" value="MoeA C-terminal domain-like"/>
    <property type="match status" value="1"/>
</dbReference>
<comment type="catalytic activity">
    <reaction evidence="10">
        <text>adenylyl-molybdopterin + molybdate = Mo-molybdopterin + AMP + H(+)</text>
        <dbReference type="Rhea" id="RHEA:35047"/>
        <dbReference type="ChEBI" id="CHEBI:15378"/>
        <dbReference type="ChEBI" id="CHEBI:36264"/>
        <dbReference type="ChEBI" id="CHEBI:62727"/>
        <dbReference type="ChEBI" id="CHEBI:71302"/>
        <dbReference type="ChEBI" id="CHEBI:456215"/>
        <dbReference type="EC" id="2.10.1.1"/>
    </reaction>
</comment>
<feature type="domain" description="MoaB/Mog" evidence="12">
    <location>
        <begin position="187"/>
        <end position="326"/>
    </location>
</feature>
<comment type="caution">
    <text evidence="13">The sequence shown here is derived from an EMBL/GenBank/DDBJ whole genome shotgun (WGS) entry which is preliminary data.</text>
</comment>
<dbReference type="AlphaFoldDB" id="A0A0U9HRU9"/>
<dbReference type="UniPathway" id="UPA00344"/>
<dbReference type="RefSeq" id="WP_059177191.1">
    <property type="nucleotide sequence ID" value="NZ_BCNO01000003.1"/>
</dbReference>
<sequence>MLDKRYLLPDDAVKLILKHLTEKCLPVETLPIEECYGRVTAEDIVSPEDLPGFERSTVDGFAVKASDTFGARESSPVYLTVKGDIPMGAIPDFSLSNGEVASIATGGMLPEGADAVVMIEHVNVVSKDLIEVLKAVSPGENVIFRDEDAKKGEVVIKAGHRLKPQDIGGLAGLGVTTVNVVKKPVVSIILTGDEIVPHTEKVTPGKVRDVNSFTLAGLSYENGAVPLKMGIVKDEYNKLKETVQKAYQISDIVLITGGTSAGVKDLTAKVIDELGSPGVLFHGVSIKPGKPVIGAVCNGKPVFGLPGHPVAVYICFELFVKPVINYMLGVTDKEFKKTVKAKISRSIHSQAGREDFIRVSLEERDGEIWATPLLSKSGLIMSLVRAHGIVNIPSQLLGVSEGDEVLVEIID</sequence>
<evidence type="ECO:0000313" key="14">
    <source>
        <dbReference type="Proteomes" id="UP000054976"/>
    </source>
</evidence>
<dbReference type="GO" id="GO:0005829">
    <property type="term" value="C:cytosol"/>
    <property type="evidence" value="ECO:0007669"/>
    <property type="project" value="TreeGrafter"/>
</dbReference>
<evidence type="ECO:0000256" key="1">
    <source>
        <dbReference type="ARBA" id="ARBA00001946"/>
    </source>
</evidence>
<dbReference type="SUPFAM" id="SSF63882">
    <property type="entry name" value="MoeA N-terminal region -like"/>
    <property type="match status" value="1"/>
</dbReference>
<dbReference type="Gene3D" id="3.90.105.10">
    <property type="entry name" value="Molybdopterin biosynthesis moea protein, domain 2"/>
    <property type="match status" value="1"/>
</dbReference>
<dbReference type="Proteomes" id="UP000054976">
    <property type="component" value="Unassembled WGS sequence"/>
</dbReference>
<keyword evidence="9 11" id="KW-0501">Molybdenum cofactor biosynthesis</keyword>
<dbReference type="GO" id="GO:0061599">
    <property type="term" value="F:molybdopterin molybdotransferase activity"/>
    <property type="evidence" value="ECO:0007669"/>
    <property type="project" value="UniProtKB-UniRule"/>
</dbReference>
<reference evidence="14" key="1">
    <citation type="submission" date="2016-01" db="EMBL/GenBank/DDBJ databases">
        <title>Draft genome sequence of Thermodesulfovibrio aggregans strain TGE-P1.</title>
        <authorList>
            <person name="Sekiguchi Y."/>
            <person name="Ohashi A."/>
            <person name="Matsuura N."/>
            <person name="Tourlousse M.D."/>
        </authorList>
    </citation>
    <scope>NUCLEOTIDE SEQUENCE [LARGE SCALE GENOMIC DNA]</scope>
    <source>
        <strain evidence="14">TGE-P1</strain>
    </source>
</reference>
<keyword evidence="7 11" id="KW-0479">Metal-binding</keyword>
<dbReference type="SUPFAM" id="SSF53218">
    <property type="entry name" value="Molybdenum cofactor biosynthesis proteins"/>
    <property type="match status" value="1"/>
</dbReference>
<organism evidence="13 14">
    <name type="scientific">Thermodesulfovibrio aggregans</name>
    <dbReference type="NCBI Taxonomy" id="86166"/>
    <lineage>
        <taxon>Bacteria</taxon>
        <taxon>Pseudomonadati</taxon>
        <taxon>Nitrospirota</taxon>
        <taxon>Thermodesulfovibrionia</taxon>
        <taxon>Thermodesulfovibrionales</taxon>
        <taxon>Thermodesulfovibrionaceae</taxon>
        <taxon>Thermodesulfovibrio</taxon>
    </lineage>
</organism>
<evidence type="ECO:0000256" key="3">
    <source>
        <dbReference type="ARBA" id="ARBA00005046"/>
    </source>
</evidence>
<proteinExistence type="inferred from homology"/>
<dbReference type="STRING" id="86166.TAGGR_3243"/>
<evidence type="ECO:0000256" key="7">
    <source>
        <dbReference type="ARBA" id="ARBA00022723"/>
    </source>
</evidence>
<dbReference type="Gene3D" id="2.40.340.10">
    <property type="entry name" value="MoeA, C-terminal, domain IV"/>
    <property type="match status" value="1"/>
</dbReference>
<dbReference type="Pfam" id="PF03453">
    <property type="entry name" value="MoeA_N"/>
    <property type="match status" value="1"/>
</dbReference>
<protein>
    <recommendedName>
        <fullName evidence="11">Molybdopterin molybdenumtransferase</fullName>
        <ecNumber evidence="11">2.10.1.1</ecNumber>
    </recommendedName>
</protein>
<dbReference type="Gene3D" id="2.170.190.11">
    <property type="entry name" value="Molybdopterin biosynthesis moea protein, domain 3"/>
    <property type="match status" value="1"/>
</dbReference>
<evidence type="ECO:0000256" key="5">
    <source>
        <dbReference type="ARBA" id="ARBA00022505"/>
    </source>
</evidence>
<evidence type="ECO:0000256" key="4">
    <source>
        <dbReference type="ARBA" id="ARBA00010763"/>
    </source>
</evidence>
<comment type="function">
    <text evidence="2 11">Catalyzes the insertion of molybdate into adenylated molybdopterin with the concomitant release of AMP.</text>
</comment>
<dbReference type="InterPro" id="IPR038987">
    <property type="entry name" value="MoeA-like"/>
</dbReference>
<evidence type="ECO:0000256" key="10">
    <source>
        <dbReference type="ARBA" id="ARBA00047317"/>
    </source>
</evidence>
<evidence type="ECO:0000259" key="12">
    <source>
        <dbReference type="SMART" id="SM00852"/>
    </source>
</evidence>
<evidence type="ECO:0000256" key="8">
    <source>
        <dbReference type="ARBA" id="ARBA00022842"/>
    </source>
</evidence>
<dbReference type="FunFam" id="2.40.340.10:FF:000005">
    <property type="entry name" value="Molybdopterin molybdenumtransferase MoeA"/>
    <property type="match status" value="1"/>
</dbReference>
<evidence type="ECO:0000256" key="9">
    <source>
        <dbReference type="ARBA" id="ARBA00023150"/>
    </source>
</evidence>
<keyword evidence="5 11" id="KW-0500">Molybdenum</keyword>
<dbReference type="NCBIfam" id="TIGR00177">
    <property type="entry name" value="molyb_syn"/>
    <property type="match status" value="1"/>
</dbReference>
<dbReference type="InterPro" id="IPR036135">
    <property type="entry name" value="MoeA_linker/N_sf"/>
</dbReference>
<comment type="pathway">
    <text evidence="3 11">Cofactor biosynthesis; molybdopterin biosynthesis.</text>
</comment>
<dbReference type="GO" id="GO:0006777">
    <property type="term" value="P:Mo-molybdopterin cofactor biosynthetic process"/>
    <property type="evidence" value="ECO:0007669"/>
    <property type="project" value="UniProtKB-UniRule"/>
</dbReference>
<keyword evidence="14" id="KW-1185">Reference proteome</keyword>
<dbReference type="FunFam" id="3.40.980.10:FF:000004">
    <property type="entry name" value="Molybdopterin molybdenumtransferase"/>
    <property type="match status" value="1"/>
</dbReference>
<comment type="cofactor">
    <cofactor evidence="1 11">
        <name>Mg(2+)</name>
        <dbReference type="ChEBI" id="CHEBI:18420"/>
    </cofactor>
</comment>
<dbReference type="SMART" id="SM00852">
    <property type="entry name" value="MoCF_biosynth"/>
    <property type="match status" value="1"/>
</dbReference>